<evidence type="ECO:0000313" key="2">
    <source>
        <dbReference type="Proteomes" id="UP000245626"/>
    </source>
</evidence>
<protein>
    <submittedName>
        <fullName evidence="1">Uncharacterized protein</fullName>
    </submittedName>
</protein>
<sequence length="73" mass="8605">MTSYRYYYRRKPDKDKVIAGYKAALNNPNTTKEGRSHARKQLILKGRFKEAFTSRSLSTRIRSALGLRAKRRR</sequence>
<proteinExistence type="predicted"/>
<dbReference type="EMBL" id="KZ819712">
    <property type="protein sequence ID" value="PWN53730.1"/>
    <property type="molecule type" value="Genomic_DNA"/>
</dbReference>
<organism evidence="1 2">
    <name type="scientific">Violaceomyces palustris</name>
    <dbReference type="NCBI Taxonomy" id="1673888"/>
    <lineage>
        <taxon>Eukaryota</taxon>
        <taxon>Fungi</taxon>
        <taxon>Dikarya</taxon>
        <taxon>Basidiomycota</taxon>
        <taxon>Ustilaginomycotina</taxon>
        <taxon>Ustilaginomycetes</taxon>
        <taxon>Violaceomycetales</taxon>
        <taxon>Violaceomycetaceae</taxon>
        <taxon>Violaceomyces</taxon>
    </lineage>
</organism>
<accession>A0ACD0P6R2</accession>
<keyword evidence="2" id="KW-1185">Reference proteome</keyword>
<name>A0ACD0P6R2_9BASI</name>
<reference evidence="1 2" key="1">
    <citation type="journal article" date="2018" name="Mol. Biol. Evol.">
        <title>Broad Genomic Sampling Reveals a Smut Pathogenic Ancestry of the Fungal Clade Ustilaginomycotina.</title>
        <authorList>
            <person name="Kijpornyongpan T."/>
            <person name="Mondo S.J."/>
            <person name="Barry K."/>
            <person name="Sandor L."/>
            <person name="Lee J."/>
            <person name="Lipzen A."/>
            <person name="Pangilinan J."/>
            <person name="LaButti K."/>
            <person name="Hainaut M."/>
            <person name="Henrissat B."/>
            <person name="Grigoriev I.V."/>
            <person name="Spatafora J.W."/>
            <person name="Aime M.C."/>
        </authorList>
    </citation>
    <scope>NUCLEOTIDE SEQUENCE [LARGE SCALE GENOMIC DNA]</scope>
    <source>
        <strain evidence="1 2">SA 807</strain>
    </source>
</reference>
<gene>
    <name evidence="1" type="ORF">IE53DRAFT_377113</name>
</gene>
<evidence type="ECO:0000313" key="1">
    <source>
        <dbReference type="EMBL" id="PWN53730.1"/>
    </source>
</evidence>
<dbReference type="Proteomes" id="UP000245626">
    <property type="component" value="Unassembled WGS sequence"/>
</dbReference>